<organism evidence="3 4">
    <name type="scientific">Mucilaginibacter auburnensis</name>
    <dbReference type="NCBI Taxonomy" id="1457233"/>
    <lineage>
        <taxon>Bacteria</taxon>
        <taxon>Pseudomonadati</taxon>
        <taxon>Bacteroidota</taxon>
        <taxon>Sphingobacteriia</taxon>
        <taxon>Sphingobacteriales</taxon>
        <taxon>Sphingobacteriaceae</taxon>
        <taxon>Mucilaginibacter</taxon>
    </lineage>
</organism>
<dbReference type="InterPro" id="IPR011042">
    <property type="entry name" value="6-blade_b-propeller_TolB-like"/>
</dbReference>
<protein>
    <submittedName>
        <fullName evidence="3">NHL repeat-containing protein</fullName>
    </submittedName>
</protein>
<evidence type="ECO:0000313" key="3">
    <source>
        <dbReference type="EMBL" id="PJJ80482.1"/>
    </source>
</evidence>
<dbReference type="AlphaFoldDB" id="A0A2H9VQ94"/>
<dbReference type="InterPro" id="IPR001258">
    <property type="entry name" value="NHL_repeat"/>
</dbReference>
<dbReference type="SUPFAM" id="SSF101898">
    <property type="entry name" value="NHL repeat"/>
    <property type="match status" value="2"/>
</dbReference>
<dbReference type="PROSITE" id="PS51125">
    <property type="entry name" value="NHL"/>
    <property type="match status" value="1"/>
</dbReference>
<accession>A0A2H9VQ94</accession>
<evidence type="ECO:0000256" key="2">
    <source>
        <dbReference type="PROSITE-ProRule" id="PRU00504"/>
    </source>
</evidence>
<dbReference type="OrthoDB" id="791543at2"/>
<sequence length="461" mass="47118">MKRYLSGSFVAFLIVALFISSCKKSDPPPVEINIGTAPIITNVTPSSVRIGGELLSIGDAMTSNGICYSATNATPSVADSKVAVDSLAFVFGGKLNGLTPATKYYARAYGINKAGTFYGDVITFTTPSSTFKLDVDVSTIAGSSTFGFVDGTGANARFDGPQDIAFNSKTGLLQLTDVVNNAVRTVSATGDVLTLTNSGRGYVNGNLADARFYGSRGMVVDAAGNTYVADAGNHAIRKITAAGVVTTFAGSPTGSAGYADSTDPLKALFNVPRSLALDANGNLYVADFGNNRIRKITSAGVVTTLAGDGIARYVNSVAANSNVASFNGPASVAIDAQGSLIVADQGNKALRKVNVTTGIVTTIGGGPNYPNQIGTPVAITIDPQSNIYIVDKGGQILQLRASSKSLYVLAGKANTTGYANGTGATSLFSSPTGIAVDAAGNAYVADFANNVVRKLAITVTP</sequence>
<evidence type="ECO:0000313" key="4">
    <source>
        <dbReference type="Proteomes" id="UP000242687"/>
    </source>
</evidence>
<dbReference type="Proteomes" id="UP000242687">
    <property type="component" value="Unassembled WGS sequence"/>
</dbReference>
<gene>
    <name evidence="3" type="ORF">CLV57_3633</name>
</gene>
<dbReference type="RefSeq" id="WP_100342758.1">
    <property type="nucleotide sequence ID" value="NZ_PGFJ01000002.1"/>
</dbReference>
<dbReference type="Gene3D" id="2.120.10.30">
    <property type="entry name" value="TolB, C-terminal domain"/>
    <property type="match status" value="4"/>
</dbReference>
<proteinExistence type="predicted"/>
<dbReference type="PROSITE" id="PS51257">
    <property type="entry name" value="PROKAR_LIPOPROTEIN"/>
    <property type="match status" value="1"/>
</dbReference>
<comment type="caution">
    <text evidence="3">The sequence shown here is derived from an EMBL/GenBank/DDBJ whole genome shotgun (WGS) entry which is preliminary data.</text>
</comment>
<keyword evidence="4" id="KW-1185">Reference proteome</keyword>
<dbReference type="PANTHER" id="PTHR13833:SF71">
    <property type="entry name" value="NHL DOMAIN-CONTAINING PROTEIN"/>
    <property type="match status" value="1"/>
</dbReference>
<reference evidence="3 4" key="1">
    <citation type="submission" date="2017-11" db="EMBL/GenBank/DDBJ databases">
        <title>Genomic Encyclopedia of Archaeal and Bacterial Type Strains, Phase II (KMG-II): From Individual Species to Whole Genera.</title>
        <authorList>
            <person name="Goeker M."/>
        </authorList>
    </citation>
    <scope>NUCLEOTIDE SEQUENCE [LARGE SCALE GENOMIC DNA]</scope>
    <source>
        <strain evidence="3 4">DSM 28175</strain>
    </source>
</reference>
<name>A0A2H9VQ94_9SPHI</name>
<dbReference type="PANTHER" id="PTHR13833">
    <property type="match status" value="1"/>
</dbReference>
<keyword evidence="1" id="KW-0677">Repeat</keyword>
<feature type="repeat" description="NHL" evidence="2">
    <location>
        <begin position="269"/>
        <end position="299"/>
    </location>
</feature>
<dbReference type="EMBL" id="PGFJ01000002">
    <property type="protein sequence ID" value="PJJ80482.1"/>
    <property type="molecule type" value="Genomic_DNA"/>
</dbReference>
<dbReference type="Pfam" id="PF01436">
    <property type="entry name" value="NHL"/>
    <property type="match status" value="2"/>
</dbReference>
<evidence type="ECO:0000256" key="1">
    <source>
        <dbReference type="ARBA" id="ARBA00022737"/>
    </source>
</evidence>